<sequence length="194" mass="20736">MNATPRLILASTSIYRRELLARLRLPFETERPGTDETPLPGEAPEALARRLARAKATDVAALHPGAWVIGSDQVAECAGLALGKPGGHEAAAAQLTAMSGQPVRFHTGLCVARAGEPPLEAMDCTVVRFRELDAGEIERYLRAEQPYDCAGSFKSEGLGIGLFEAIENRDPTALIGLPLIAAARLLRQAGFRLP</sequence>
<evidence type="ECO:0000313" key="7">
    <source>
        <dbReference type="Proteomes" id="UP001233535"/>
    </source>
</evidence>
<dbReference type="NCBIfam" id="TIGR00172">
    <property type="entry name" value="maf"/>
    <property type="match status" value="1"/>
</dbReference>
<dbReference type="Pfam" id="PF02545">
    <property type="entry name" value="Maf"/>
    <property type="match status" value="1"/>
</dbReference>
<evidence type="ECO:0000256" key="4">
    <source>
        <dbReference type="ARBA" id="ARBA00023080"/>
    </source>
</evidence>
<dbReference type="HAMAP" id="MF_00528">
    <property type="entry name" value="Maf"/>
    <property type="match status" value="1"/>
</dbReference>
<feature type="site" description="Important for substrate specificity" evidence="5">
    <location>
        <position position="156"/>
    </location>
</feature>
<comment type="function">
    <text evidence="5">Nucleoside triphosphate pyrophosphatase that hydrolyzes 7-methyl-GTP (m(7)GTP). May have a dual role in cell division arrest and in preventing the incorporation of modified nucleotides into cellular nucleic acids.</text>
</comment>
<protein>
    <recommendedName>
        <fullName evidence="5">7-methyl-GTP pyrophosphatase</fullName>
        <shortName evidence="5">m(7)GTP pyrophosphatase</shortName>
        <ecNumber evidence="5">3.6.1.-</ecNumber>
    </recommendedName>
</protein>
<organism evidence="6 7">
    <name type="scientific">Lysobacter arvi</name>
    <dbReference type="NCBI Taxonomy" id="3038776"/>
    <lineage>
        <taxon>Bacteria</taxon>
        <taxon>Pseudomonadati</taxon>
        <taxon>Pseudomonadota</taxon>
        <taxon>Gammaproteobacteria</taxon>
        <taxon>Lysobacterales</taxon>
        <taxon>Lysobacteraceae</taxon>
        <taxon>Lysobacter</taxon>
    </lineage>
</organism>
<dbReference type="RefSeq" id="WP_309260571.1">
    <property type="nucleotide sequence ID" value="NZ_JARUHG010000001.1"/>
</dbReference>
<comment type="caution">
    <text evidence="5">Lacks conserved residue(s) required for the propagation of feature annotation.</text>
</comment>
<dbReference type="CDD" id="cd00555">
    <property type="entry name" value="Maf"/>
    <property type="match status" value="1"/>
</dbReference>
<evidence type="ECO:0000256" key="5">
    <source>
        <dbReference type="HAMAP-Rule" id="MF_00528"/>
    </source>
</evidence>
<comment type="caution">
    <text evidence="6">The sequence shown here is derived from an EMBL/GenBank/DDBJ whole genome shotgun (WGS) entry which is preliminary data.</text>
</comment>
<dbReference type="Gene3D" id="3.90.950.10">
    <property type="match status" value="1"/>
</dbReference>
<reference evidence="6 7" key="1">
    <citation type="submission" date="2023-04" db="EMBL/GenBank/DDBJ databases">
        <title>Lysobacter sp. strain UC isolated from soil sample.</title>
        <authorList>
            <person name="Choksket S."/>
            <person name="Harshvardhan F."/>
            <person name="Rana R."/>
            <person name="Patil P.B."/>
            <person name="Korpole S."/>
        </authorList>
    </citation>
    <scope>NUCLEOTIDE SEQUENCE [LARGE SCALE GENOMIC DNA]</scope>
    <source>
        <strain evidence="6 7">UC</strain>
    </source>
</reference>
<keyword evidence="3 5" id="KW-0378">Hydrolase</keyword>
<feature type="site" description="Important for substrate specificity" evidence="5">
    <location>
        <position position="15"/>
    </location>
</feature>
<dbReference type="InterPro" id="IPR029001">
    <property type="entry name" value="ITPase-like_fam"/>
</dbReference>
<dbReference type="SUPFAM" id="SSF52972">
    <property type="entry name" value="ITPase-like"/>
    <property type="match status" value="1"/>
</dbReference>
<dbReference type="PANTHER" id="PTHR43213:SF10">
    <property type="entry name" value="7-METHYL-GTP PYROPHOSPHATASE"/>
    <property type="match status" value="1"/>
</dbReference>
<comment type="catalytic activity">
    <reaction evidence="5">
        <text>N(7)-methyl-GTP + H2O = N(7)-methyl-GMP + diphosphate + H(+)</text>
        <dbReference type="Rhea" id="RHEA:58744"/>
        <dbReference type="ChEBI" id="CHEBI:15377"/>
        <dbReference type="ChEBI" id="CHEBI:15378"/>
        <dbReference type="ChEBI" id="CHEBI:33019"/>
        <dbReference type="ChEBI" id="CHEBI:58285"/>
        <dbReference type="ChEBI" id="CHEBI:87133"/>
    </reaction>
</comment>
<dbReference type="PANTHER" id="PTHR43213">
    <property type="entry name" value="BIFUNCTIONAL DTTP/UTP PYROPHOSPHATASE/METHYLTRANSFERASE PROTEIN-RELATED"/>
    <property type="match status" value="1"/>
</dbReference>
<evidence type="ECO:0000256" key="3">
    <source>
        <dbReference type="ARBA" id="ARBA00022801"/>
    </source>
</evidence>
<comment type="subcellular location">
    <subcellularLocation>
        <location evidence="1 5">Cytoplasm</location>
    </subcellularLocation>
</comment>
<accession>A0ABU1C9E8</accession>
<keyword evidence="7" id="KW-1185">Reference proteome</keyword>
<dbReference type="PIRSF" id="PIRSF006305">
    <property type="entry name" value="Maf"/>
    <property type="match status" value="1"/>
</dbReference>
<feature type="site" description="Important for substrate specificity" evidence="5">
    <location>
        <position position="73"/>
    </location>
</feature>
<gene>
    <name evidence="6" type="ORF">P8609_00080</name>
</gene>
<dbReference type="InterPro" id="IPR003697">
    <property type="entry name" value="Maf-like"/>
</dbReference>
<evidence type="ECO:0000313" key="6">
    <source>
        <dbReference type="EMBL" id="MDR0181367.1"/>
    </source>
</evidence>
<dbReference type="Proteomes" id="UP001233535">
    <property type="component" value="Unassembled WGS sequence"/>
</dbReference>
<comment type="cofactor">
    <cofactor evidence="5">
        <name>a divalent metal cation</name>
        <dbReference type="ChEBI" id="CHEBI:60240"/>
    </cofactor>
</comment>
<evidence type="ECO:0000256" key="1">
    <source>
        <dbReference type="ARBA" id="ARBA00004496"/>
    </source>
</evidence>
<keyword evidence="2 5" id="KW-0963">Cytoplasm</keyword>
<keyword evidence="4 5" id="KW-0546">Nucleotide metabolism</keyword>
<dbReference type="EC" id="3.6.1.-" evidence="5"/>
<comment type="similarity">
    <text evidence="5">Belongs to the Maf family. YceF subfamily.</text>
</comment>
<proteinExistence type="inferred from homology"/>
<evidence type="ECO:0000256" key="2">
    <source>
        <dbReference type="ARBA" id="ARBA00022490"/>
    </source>
</evidence>
<name>A0ABU1C9E8_9GAMM</name>
<dbReference type="EMBL" id="JARUHG010000001">
    <property type="protein sequence ID" value="MDR0181367.1"/>
    <property type="molecule type" value="Genomic_DNA"/>
</dbReference>
<feature type="active site" description="Proton acceptor" evidence="5">
    <location>
        <position position="72"/>
    </location>
</feature>